<feature type="compositionally biased region" description="Polar residues" evidence="2">
    <location>
        <begin position="435"/>
        <end position="448"/>
    </location>
</feature>
<gene>
    <name evidence="4" type="ORF">HF521_000830</name>
</gene>
<dbReference type="GO" id="GO:0016579">
    <property type="term" value="P:protein deubiquitination"/>
    <property type="evidence" value="ECO:0007669"/>
    <property type="project" value="InterPro"/>
</dbReference>
<proteinExistence type="inferred from homology"/>
<dbReference type="PROSITE" id="PS00973">
    <property type="entry name" value="USP_2"/>
    <property type="match status" value="1"/>
</dbReference>
<dbReference type="InterPro" id="IPR018200">
    <property type="entry name" value="USP_CS"/>
</dbReference>
<dbReference type="EC" id="3.4.19.12" evidence="1"/>
<feature type="domain" description="USP" evidence="3">
    <location>
        <begin position="129"/>
        <end position="820"/>
    </location>
</feature>
<dbReference type="GO" id="GO:0005829">
    <property type="term" value="C:cytosol"/>
    <property type="evidence" value="ECO:0007669"/>
    <property type="project" value="TreeGrafter"/>
</dbReference>
<dbReference type="Proteomes" id="UP000606274">
    <property type="component" value="Unassembled WGS sequence"/>
</dbReference>
<comment type="caution">
    <text evidence="4">The sequence shown here is derived from an EMBL/GenBank/DDBJ whole genome shotgun (WGS) entry which is preliminary data.</text>
</comment>
<keyword evidence="1" id="KW-0645">Protease</keyword>
<dbReference type="OrthoDB" id="10062454at2759"/>
<accession>A0A8T0BXM1</accession>
<dbReference type="InterPro" id="IPR050164">
    <property type="entry name" value="Peptidase_C19"/>
</dbReference>
<dbReference type="InterPro" id="IPR028889">
    <property type="entry name" value="USP"/>
</dbReference>
<dbReference type="GO" id="GO:0006508">
    <property type="term" value="P:proteolysis"/>
    <property type="evidence" value="ECO:0007669"/>
    <property type="project" value="UniProtKB-KW"/>
</dbReference>
<evidence type="ECO:0000313" key="5">
    <source>
        <dbReference type="Proteomes" id="UP000606274"/>
    </source>
</evidence>
<feature type="compositionally biased region" description="Basic and acidic residues" evidence="2">
    <location>
        <begin position="274"/>
        <end position="284"/>
    </location>
</feature>
<reference evidence="4" key="1">
    <citation type="submission" date="2020-08" db="EMBL/GenBank/DDBJ databases">
        <title>Chromosome-level assembly of Southern catfish (Silurus meridionalis) provides insights into visual adaptation to the nocturnal and benthic lifestyles.</title>
        <authorList>
            <person name="Zhang Y."/>
            <person name="Wang D."/>
            <person name="Peng Z."/>
        </authorList>
    </citation>
    <scope>NUCLEOTIDE SEQUENCE</scope>
    <source>
        <strain evidence="4">SWU-2019-XX</strain>
        <tissue evidence="4">Muscle</tissue>
    </source>
</reference>
<dbReference type="InterPro" id="IPR001394">
    <property type="entry name" value="Peptidase_C19_UCH"/>
</dbReference>
<feature type="compositionally biased region" description="Basic and acidic residues" evidence="2">
    <location>
        <begin position="357"/>
        <end position="370"/>
    </location>
</feature>
<feature type="compositionally biased region" description="Basic residues" evidence="2">
    <location>
        <begin position="318"/>
        <end position="330"/>
    </location>
</feature>
<dbReference type="GO" id="GO:0004843">
    <property type="term" value="F:cysteine-type deubiquitinase activity"/>
    <property type="evidence" value="ECO:0007669"/>
    <property type="project" value="UniProtKB-UniRule"/>
</dbReference>
<comment type="catalytic activity">
    <reaction evidence="1">
        <text>Thiol-dependent hydrolysis of ester, thioester, amide, peptide and isopeptide bonds formed by the C-terminal Gly of ubiquitin (a 76-residue protein attached to proteins as an intracellular targeting signal).</text>
        <dbReference type="EC" id="3.4.19.12"/>
    </reaction>
</comment>
<comment type="similarity">
    <text evidence="1">Belongs to the peptidase C19 family.</text>
</comment>
<sequence length="825" mass="92407">MSALFLWQLEVGRSMSLGSFHIDSAAWGFHLARVRLVVVWLRKACLLRMMPGVQGEVAAGAGGSPMRRNRLSLKFLQRKETKRALDFTEPQAEEAKPAEAADSSSCDQVVPAPCHSLPCGKRECLVPFVGLNNLGNTCYLNSILQVLYYCPGFKEAVNSLCRMSKLKDKQKEDGVKSEEGDSSEDSMPVQMELLHNFKCFISSVEQLQSSFLFNPDKYNEGDLATPPRRILNTLRQLNPMYEGYLQHDAQEVLQCILAYVQEACDTIKKNLRTSHGEKPEESEHFTCSGTTPLPQEEEENPDGQMNGKRKSDTEVGNAKKKPKSQSKHKKSNEESGPLTRSKRKSFGDVAGNFVGGQREEAEKDKEEKEGGGNAEEEKSEETAKEANKRKKRPKLNWLKPSGKQPSIFSKFRSMGRISSHAGDRTENKDQDTGSRDPQGQGQATVKSVKTTENETEETPELQGLDMLKQLFQGQLVLRTRCLECECYTERREDFQDISVPVQEDEPSSSEPSSEISPDPKPEQKTLRWAISQFASVERIVGQDKYFCETCHHYTEAERSLLFDKTPDIVTIHLKCFAASGLEMDPYAGLSKVNTPLLTPLKLSLEEWSTQPSQKHHYRLFAVVMHSGVTISSGHYTTYIRMMDLHRTKLELQAQEESQKEEDGETKLLKKEEVSPPDYNDGEVSFSVSSKPQNITSLSSKTGGKRSTEGVSLLGGQRSISSYEISTSKQATTEKTANVAAYAGSPVQNGAVKKENEDEAVKEHSLVSLDTALQNLMDYEGKWMLFDDSEVRLFEEEEFLRACSPESCATSTPYLLFYKKVPGEMN</sequence>
<dbReference type="GO" id="GO:0005634">
    <property type="term" value="C:nucleus"/>
    <property type="evidence" value="ECO:0007669"/>
    <property type="project" value="TreeGrafter"/>
</dbReference>
<dbReference type="InterPro" id="IPR038765">
    <property type="entry name" value="Papain-like_cys_pep_sf"/>
</dbReference>
<feature type="region of interest" description="Disordered" evidence="2">
    <location>
        <begin position="274"/>
        <end position="461"/>
    </location>
</feature>
<keyword evidence="1" id="KW-0788">Thiol protease</keyword>
<dbReference type="SUPFAM" id="SSF54001">
    <property type="entry name" value="Cysteine proteinases"/>
    <property type="match status" value="1"/>
</dbReference>
<organism evidence="4 5">
    <name type="scientific">Silurus meridionalis</name>
    <name type="common">Southern catfish</name>
    <name type="synonym">Silurus soldatovi meridionalis</name>
    <dbReference type="NCBI Taxonomy" id="175797"/>
    <lineage>
        <taxon>Eukaryota</taxon>
        <taxon>Metazoa</taxon>
        <taxon>Chordata</taxon>
        <taxon>Craniata</taxon>
        <taxon>Vertebrata</taxon>
        <taxon>Euteleostomi</taxon>
        <taxon>Actinopterygii</taxon>
        <taxon>Neopterygii</taxon>
        <taxon>Teleostei</taxon>
        <taxon>Ostariophysi</taxon>
        <taxon>Siluriformes</taxon>
        <taxon>Siluridae</taxon>
        <taxon>Silurus</taxon>
    </lineage>
</organism>
<evidence type="ECO:0000313" key="4">
    <source>
        <dbReference type="EMBL" id="KAF7711819.1"/>
    </source>
</evidence>
<feature type="region of interest" description="Disordered" evidence="2">
    <location>
        <begin position="497"/>
        <end position="522"/>
    </location>
</feature>
<name>A0A8T0BXM1_SILME</name>
<feature type="compositionally biased region" description="Polar residues" evidence="2">
    <location>
        <begin position="685"/>
        <end position="701"/>
    </location>
</feature>
<dbReference type="Pfam" id="PF00443">
    <property type="entry name" value="UCH"/>
    <property type="match status" value="1"/>
</dbReference>
<feature type="region of interest" description="Disordered" evidence="2">
    <location>
        <begin position="653"/>
        <end position="712"/>
    </location>
</feature>
<keyword evidence="1" id="KW-0378">Hydrolase</keyword>
<evidence type="ECO:0000256" key="2">
    <source>
        <dbReference type="SAM" id="MobiDB-lite"/>
    </source>
</evidence>
<dbReference type="AlphaFoldDB" id="A0A8T0BXM1"/>
<protein>
    <recommendedName>
        <fullName evidence="1">Ubiquitin carboxyl-terminal hydrolase</fullName>
        <ecNumber evidence="1">3.4.19.12</ecNumber>
    </recommendedName>
</protein>
<keyword evidence="5" id="KW-1185">Reference proteome</keyword>
<dbReference type="Gene3D" id="3.90.70.10">
    <property type="entry name" value="Cysteine proteinases"/>
    <property type="match status" value="1"/>
</dbReference>
<keyword evidence="1" id="KW-0833">Ubl conjugation pathway</keyword>
<evidence type="ECO:0000256" key="1">
    <source>
        <dbReference type="RuleBase" id="RU366025"/>
    </source>
</evidence>
<evidence type="ECO:0000259" key="3">
    <source>
        <dbReference type="PROSITE" id="PS50235"/>
    </source>
</evidence>
<dbReference type="PROSITE" id="PS00972">
    <property type="entry name" value="USP_1"/>
    <property type="match status" value="1"/>
</dbReference>
<feature type="compositionally biased region" description="Basic and acidic residues" evidence="2">
    <location>
        <begin position="664"/>
        <end position="673"/>
    </location>
</feature>
<dbReference type="PANTHER" id="PTHR24006">
    <property type="entry name" value="UBIQUITIN CARBOXYL-TERMINAL HYDROLASE"/>
    <property type="match status" value="1"/>
</dbReference>
<feature type="compositionally biased region" description="Basic and acidic residues" evidence="2">
    <location>
        <begin position="421"/>
        <end position="434"/>
    </location>
</feature>
<dbReference type="EMBL" id="JABFDY010000001">
    <property type="protein sequence ID" value="KAF7711819.1"/>
    <property type="molecule type" value="Genomic_DNA"/>
</dbReference>
<dbReference type="PROSITE" id="PS50235">
    <property type="entry name" value="USP_3"/>
    <property type="match status" value="1"/>
</dbReference>
<dbReference type="PANTHER" id="PTHR24006:SF905">
    <property type="entry name" value="UBIQUITIN CARBOXYL-TERMINAL HYDROLASE 1"/>
    <property type="match status" value="1"/>
</dbReference>